<dbReference type="EMBL" id="JARBHB010000003">
    <property type="protein sequence ID" value="KAJ8888168.1"/>
    <property type="molecule type" value="Genomic_DNA"/>
</dbReference>
<name>A0ABQ9HUV1_9NEOP</name>
<dbReference type="Proteomes" id="UP001159363">
    <property type="component" value="Chromosome 3"/>
</dbReference>
<proteinExistence type="predicted"/>
<reference evidence="1 2" key="1">
    <citation type="submission" date="2023-02" db="EMBL/GenBank/DDBJ databases">
        <title>LHISI_Scaffold_Assembly.</title>
        <authorList>
            <person name="Stuart O.P."/>
            <person name="Cleave R."/>
            <person name="Magrath M.J.L."/>
            <person name="Mikheyev A.S."/>
        </authorList>
    </citation>
    <scope>NUCLEOTIDE SEQUENCE [LARGE SCALE GENOMIC DNA]</scope>
    <source>
        <strain evidence="1">Daus_M_001</strain>
        <tissue evidence="1">Leg muscle</tissue>
    </source>
</reference>
<dbReference type="Gene3D" id="3.30.70.270">
    <property type="match status" value="1"/>
</dbReference>
<dbReference type="SUPFAM" id="SSF56672">
    <property type="entry name" value="DNA/RNA polymerases"/>
    <property type="match status" value="1"/>
</dbReference>
<dbReference type="Gene3D" id="3.10.10.10">
    <property type="entry name" value="HIV Type 1 Reverse Transcriptase, subunit A, domain 1"/>
    <property type="match status" value="1"/>
</dbReference>
<gene>
    <name evidence="1" type="ORF">PR048_007655</name>
</gene>
<evidence type="ECO:0000313" key="2">
    <source>
        <dbReference type="Proteomes" id="UP001159363"/>
    </source>
</evidence>
<dbReference type="InterPro" id="IPR043128">
    <property type="entry name" value="Rev_trsase/Diguanyl_cyclase"/>
</dbReference>
<dbReference type="CDD" id="cd01647">
    <property type="entry name" value="RT_LTR"/>
    <property type="match status" value="1"/>
</dbReference>
<evidence type="ECO:0000313" key="1">
    <source>
        <dbReference type="EMBL" id="KAJ8888168.1"/>
    </source>
</evidence>
<dbReference type="PANTHER" id="PTHR33064:SF37">
    <property type="entry name" value="RIBONUCLEASE H"/>
    <property type="match status" value="1"/>
</dbReference>
<dbReference type="InterPro" id="IPR051320">
    <property type="entry name" value="Viral_Replic_Matur_Polypro"/>
</dbReference>
<organism evidence="1 2">
    <name type="scientific">Dryococelus australis</name>
    <dbReference type="NCBI Taxonomy" id="614101"/>
    <lineage>
        <taxon>Eukaryota</taxon>
        <taxon>Metazoa</taxon>
        <taxon>Ecdysozoa</taxon>
        <taxon>Arthropoda</taxon>
        <taxon>Hexapoda</taxon>
        <taxon>Insecta</taxon>
        <taxon>Pterygota</taxon>
        <taxon>Neoptera</taxon>
        <taxon>Polyneoptera</taxon>
        <taxon>Phasmatodea</taxon>
        <taxon>Verophasmatodea</taxon>
        <taxon>Anareolatae</taxon>
        <taxon>Phasmatidae</taxon>
        <taxon>Eurycanthinae</taxon>
        <taxon>Dryococelus</taxon>
    </lineage>
</organism>
<protein>
    <submittedName>
        <fullName evidence="1">Uncharacterized protein</fullName>
    </submittedName>
</protein>
<accession>A0ABQ9HUV1</accession>
<keyword evidence="2" id="KW-1185">Reference proteome</keyword>
<sequence>MYAYRVDGKENQNRKEKIVRHQDWHFTSTQIKEMKQQGLIELSGSPYNSHVVLFPKQDGQLQFCVNYKALNDITYPIPPPDINLAHTLRDIGEAQILSTLDPQLGFWQKAAHLDSRRYTAFTSPEGETLEICVMPFRLKNAPWHPQHSRYACVRSLSVADTRLLACRSSVYSKQSFELLPPLSYIAVFSSTCSQGSTPRSAPYSASNPGVTSCRDRHLEYLVHISGGSTDSQHDREWLGGREAYRVTKHNTVLKSAFSIFLLYIDNSIKSTDFSPGHSLHKQLVPRPAPLQFTSLLPHGDEYPLQLAFKEEPAASSEQHTDTRSVPYGHQRLELAPRIALPHRSLHGTEEGNFFGSGETSDLRTLTSPILNGHPYLAPRWEERFPARVDYSHRTPRDAEGVMLWCRRDLPHWYNMCSSCNQHFAARVFHTSSGEVKRKMAPREERILNKKFLMLVMAQHVWGGLACALPLDDELFQDGGCRGVTPIVHYMVGKTVAGSERPDMASASLSAEIATAHHGYGSLVPKHQLPARHNKAHIVYPVGPRCRCGGITDAVAVELSPRNLGVLRADYPDTFPRRSLSSLPAVEASCFLNEGLLGQPNHSVVLQISMMLT</sequence>
<comment type="caution">
    <text evidence="1">The sequence shown here is derived from an EMBL/GenBank/DDBJ whole genome shotgun (WGS) entry which is preliminary data.</text>
</comment>
<dbReference type="PANTHER" id="PTHR33064">
    <property type="entry name" value="POL PROTEIN"/>
    <property type="match status" value="1"/>
</dbReference>
<dbReference type="InterPro" id="IPR043502">
    <property type="entry name" value="DNA/RNA_pol_sf"/>
</dbReference>